<dbReference type="GO" id="GO:0005737">
    <property type="term" value="C:cytoplasm"/>
    <property type="evidence" value="ECO:0007669"/>
    <property type="project" value="TreeGrafter"/>
</dbReference>
<evidence type="ECO:0000256" key="3">
    <source>
        <dbReference type="SAM" id="MobiDB-lite"/>
    </source>
</evidence>
<sequence length="1691" mass="174889">MEQQQQSSAAAAPPPVPEGLAAATAMAAPPDLSAPPSGAESPLLTPNGTGPRPAAHLTDDIVEDGFILMDREYNLDPDHTLGLPRSSVATHDPRLPDDSLSPGSGFDDEPEAPYSESMLSLHTSPRGWGLSPARSRSGSSALRSGSSRAPSGDSPALSEISSRLSSQLSLQSAGERAGSPGFLSISPSSDVLGSAGPPGGLSSSSFPSPPAEESFPRDLFRTNPEPNDMLSTSTVLGSSPPRPTNPFVTQTPGPGSSGASTSAGIGTGTGTGTGRLAEPDASTLHLTNAHPYAGQQHHAYHSHHQSPHHLLHDNHLPPAACSSTGGERPAAVGPQCRLPERKHQHTQLAEAIFYRHLMRSPTSFDGPYLLPGEYLIVQLHSVIFQNLNQQITQVGKLYVSSVHLFFADAESDTRQQLIHSALDPMHFPNRRTFEATRAILINRSMRRIPHALIRFVSDQGEIRLVDSRRFFIMSHGNDWILQYLRKMAFNQAGTRPALAQMPATGVGAAAGGSLGGGPGSSSSLGGGGGSGGSGTPAGTGPGGVWARGAGSPHMMADVPGSGPGAGAPLGGEGSGGCASGGMSLGSPQFAQDPAPGSEYCFVELPGALPALATGTLPGGRDVLAHRSSLHFEQDAFNFDLRFAYLYCRMGILRYWEQVASPGPFLGSGGIGGPGSGGPGAAAACSVPAPHPGQNNHLLGVDLAGPAGGSAATAAAPPGADPDRPGLVTYMSVTTTREALLVASFSSCWSPDVAEASDYRCTACMHRPCSGCMRDLLEEHPDLGDRHPAVLDQIYDFQDPPLELLESVDAPSSDPWRGAPGDYGWRLYNPQRELNRLLSRVPPHANNRFALHSIEYAALEPAAPTATEAGANGAPDTTTTTTPGMLAGPGGISASIGGSSSSGGASSSLSSPSFASSAGSSASSSSSAGGPIVLAAPGSAPADCLDPKVSASDSQLLAAAETSFQQPHSADCRVSLCDTYPPRVVLPSFVPTGPHFTPTAAAGRGSRLTGDQAVTFGGFVFSPAALAAGASTAAGSGAGSAASGSSAPGTPGGPPSNAPSPAFHSPGNPSGLPELASVATMARSAAQFRSRGRLPVVTWVSPAGVALARASQPMSGMFASRSVGDEALCSALVDAAAVAQADRRAAWPQEFGPVRLVVGPAPGRVLDFDNSDFAPSSHSSAANILRGALASLTSSAGSATGAGSAAGRGSASTQAAKRVVYSPHGRLPQASVEPPFGEAGVRAIPGDSTAAAAATAATAMAAATVAETAVVPATPIPGLFILDARPMLTMYFHRAKGFGAESPQYYGADVVFGGIGNVQVVAGAYRQMRLAALQKAPTFEQVLSAAEPWLALMARILASAHQVQRRILRGRSTLVHCSDGWDRTPQVSSLATLSMDGFHRTLEGFAVLVEREWAWHGHQFELRNGHANEGAYTDAECAPIFLQWLDAVFQLVRCYPDRFEFTERALLAIEREIYACRTGTFRQDNLRQRFCLSPFSASVSGSEADGKSNADQAAGGCGVGGFAAGSGGSGAGDSTAHSQKADPMARLDPAHGACCSRARELSRQSSQLMADSETGMPGRSLSVWTLLVDAVRAGYGGPHAFLNPRFRSDRELVPEAEPLDLGVLAHPRALGIWQAVHLRHSPLRKEPSTGELDGMLKRARNVPRLLMDSMHLDERDDLYEYLVSQFFLPPPS</sequence>
<evidence type="ECO:0000256" key="1">
    <source>
        <dbReference type="PIRSR" id="PIRSR630564-1"/>
    </source>
</evidence>
<dbReference type="EMBL" id="KB932201">
    <property type="protein sequence ID" value="KCV73075.1"/>
    <property type="molecule type" value="Genomic_DNA"/>
</dbReference>
<feature type="compositionally biased region" description="Gly residues" evidence="3">
    <location>
        <begin position="512"/>
        <end position="545"/>
    </location>
</feature>
<dbReference type="RefSeq" id="XP_009492776.1">
    <property type="nucleotide sequence ID" value="XM_009494501.1"/>
</dbReference>
<feature type="region of interest" description="Disordered" evidence="3">
    <location>
        <begin position="865"/>
        <end position="928"/>
    </location>
</feature>
<evidence type="ECO:0000256" key="2">
    <source>
        <dbReference type="PIRSR" id="PIRSR630564-2"/>
    </source>
</evidence>
<feature type="region of interest" description="Disordered" evidence="3">
    <location>
        <begin position="1"/>
        <end position="58"/>
    </location>
</feature>
<feature type="compositionally biased region" description="Basic residues" evidence="3">
    <location>
        <begin position="298"/>
        <end position="309"/>
    </location>
</feature>
<feature type="compositionally biased region" description="Gly residues" evidence="3">
    <location>
        <begin position="561"/>
        <end position="578"/>
    </location>
</feature>
<protein>
    <recommendedName>
        <fullName evidence="4">Myotubularin phosphatase domain-containing protein</fullName>
    </recommendedName>
</protein>
<feature type="active site" description="Phosphocysteine intermediate" evidence="1">
    <location>
        <position position="1376"/>
    </location>
</feature>
<dbReference type="PROSITE" id="PS51339">
    <property type="entry name" value="PPASE_MYOTUBULARIN"/>
    <property type="match status" value="1"/>
</dbReference>
<reference evidence="5" key="1">
    <citation type="submission" date="2013-04" db="EMBL/GenBank/DDBJ databases">
        <title>The Genome Sequence of Fonticula alba ATCC 38817.</title>
        <authorList>
            <consortium name="The Broad Institute Genomics Platform"/>
            <person name="Russ C."/>
            <person name="Cuomo C."/>
            <person name="Burger G."/>
            <person name="Gray M.W."/>
            <person name="Holland P.W.H."/>
            <person name="King N."/>
            <person name="Lang F.B.F."/>
            <person name="Roger A.J."/>
            <person name="Ruiz-Trillo I."/>
            <person name="Brown M."/>
            <person name="Walker B."/>
            <person name="Young S."/>
            <person name="Zeng Q."/>
            <person name="Gargeya S."/>
            <person name="Fitzgerald M."/>
            <person name="Haas B."/>
            <person name="Abouelleil A."/>
            <person name="Allen A.W."/>
            <person name="Alvarado L."/>
            <person name="Arachchi H.M."/>
            <person name="Berlin A.M."/>
            <person name="Chapman S.B."/>
            <person name="Gainer-Dewar J."/>
            <person name="Goldberg J."/>
            <person name="Griggs A."/>
            <person name="Gujja S."/>
            <person name="Hansen M."/>
            <person name="Howarth C."/>
            <person name="Imamovic A."/>
            <person name="Ireland A."/>
            <person name="Larimer J."/>
            <person name="McCowan C."/>
            <person name="Murphy C."/>
            <person name="Pearson M."/>
            <person name="Poon T.W."/>
            <person name="Priest M."/>
            <person name="Roberts A."/>
            <person name="Saif S."/>
            <person name="Shea T."/>
            <person name="Sisk P."/>
            <person name="Sykes S."/>
            <person name="Wortman J."/>
            <person name="Nusbaum C."/>
            <person name="Birren B."/>
        </authorList>
    </citation>
    <scope>NUCLEOTIDE SEQUENCE [LARGE SCALE GENOMIC DNA]</scope>
    <source>
        <strain evidence="5">ATCC 38817</strain>
    </source>
</reference>
<keyword evidence="6" id="KW-1185">Reference proteome</keyword>
<name>A0A058ZFB4_FONAL</name>
<feature type="domain" description="Myotubularin phosphatase" evidence="4">
    <location>
        <begin position="1072"/>
        <end position="1636"/>
    </location>
</feature>
<feature type="compositionally biased region" description="Low complexity" evidence="3">
    <location>
        <begin position="18"/>
        <end position="28"/>
    </location>
</feature>
<feature type="compositionally biased region" description="Low complexity" evidence="3">
    <location>
        <begin position="251"/>
        <end position="264"/>
    </location>
</feature>
<gene>
    <name evidence="5" type="ORF">H696_00621</name>
</gene>
<evidence type="ECO:0000259" key="4">
    <source>
        <dbReference type="PROSITE" id="PS51339"/>
    </source>
</evidence>
<proteinExistence type="predicted"/>
<evidence type="ECO:0000313" key="6">
    <source>
        <dbReference type="Proteomes" id="UP000030693"/>
    </source>
</evidence>
<dbReference type="eggNOG" id="KOG4471">
    <property type="taxonomic scope" value="Eukaryota"/>
</dbReference>
<organism evidence="5">
    <name type="scientific">Fonticula alba</name>
    <name type="common">Slime mold</name>
    <dbReference type="NCBI Taxonomy" id="691883"/>
    <lineage>
        <taxon>Eukaryota</taxon>
        <taxon>Rotosphaerida</taxon>
        <taxon>Fonticulaceae</taxon>
        <taxon>Fonticula</taxon>
    </lineage>
</organism>
<feature type="region of interest" description="Disordered" evidence="3">
    <location>
        <begin position="75"/>
        <end position="278"/>
    </location>
</feature>
<feature type="region of interest" description="Disordered" evidence="3">
    <location>
        <begin position="295"/>
        <end position="334"/>
    </location>
</feature>
<feature type="region of interest" description="Disordered" evidence="3">
    <location>
        <begin position="1036"/>
        <end position="1073"/>
    </location>
</feature>
<dbReference type="PANTHER" id="PTHR10807:SF128">
    <property type="entry name" value="PHOSPHATIDYLINOSITOL-3,5-BISPHOSPHATE 3-PHOSPHATASE"/>
    <property type="match status" value="1"/>
</dbReference>
<feature type="compositionally biased region" description="Low complexity" evidence="3">
    <location>
        <begin position="192"/>
        <end position="206"/>
    </location>
</feature>
<feature type="binding site" evidence="2">
    <location>
        <begin position="1376"/>
        <end position="1382"/>
    </location>
    <ligand>
        <name>substrate</name>
    </ligand>
</feature>
<dbReference type="Pfam" id="PF06602">
    <property type="entry name" value="Myotub-related"/>
    <property type="match status" value="1"/>
</dbReference>
<dbReference type="SUPFAM" id="SSF52799">
    <property type="entry name" value="(Phosphotyrosine protein) phosphatases II"/>
    <property type="match status" value="1"/>
</dbReference>
<dbReference type="Proteomes" id="UP000030693">
    <property type="component" value="Unassembled WGS sequence"/>
</dbReference>
<accession>A0A058ZFB4</accession>
<evidence type="ECO:0000313" key="5">
    <source>
        <dbReference type="EMBL" id="KCV73075.1"/>
    </source>
</evidence>
<feature type="region of interest" description="Disordered" evidence="3">
    <location>
        <begin position="512"/>
        <end position="578"/>
    </location>
</feature>
<dbReference type="InterPro" id="IPR030564">
    <property type="entry name" value="Myotubularin"/>
</dbReference>
<dbReference type="PANTHER" id="PTHR10807">
    <property type="entry name" value="MYOTUBULARIN-RELATED"/>
    <property type="match status" value="1"/>
</dbReference>
<dbReference type="OrthoDB" id="271628at2759"/>
<dbReference type="STRING" id="691883.A0A058ZFB4"/>
<dbReference type="InterPro" id="IPR029021">
    <property type="entry name" value="Prot-tyrosine_phosphatase-like"/>
</dbReference>
<dbReference type="GeneID" id="20525346"/>
<dbReference type="InterPro" id="IPR010569">
    <property type="entry name" value="Myotubularin-like_Pase_dom"/>
</dbReference>
<feature type="compositionally biased region" description="Low complexity" evidence="3">
    <location>
        <begin position="129"/>
        <end position="172"/>
    </location>
</feature>
<feature type="compositionally biased region" description="Low complexity" evidence="3">
    <location>
        <begin position="1036"/>
        <end position="1048"/>
    </location>
</feature>